<sequence length="492" mass="54619">MTHNIQRFVAVFTILMFLSTLFGVPTAKADTTTFRYIQVNLTDEESETLYESSLVYEGITYYGSRESADVWRFMIDAEAVDDSLIDLITLYNAEGVPYTFSPNTITEAYPVEEEEPPVVTEPDLSEEVTPPVEPEPIVEEPTTEPTLPKLAVEAINIAAVDRAVVGGEISYTFIVENTGDTPMTVTEFSHEYVSGDIDHQSIESFNQHVFDRLHELIGEDGLLPGERVEVTEVLSIPTGYSFDAHPEIGSVFQVTGLDEFNRVVTSESQQIILLQTPDFTVNATVEKATVQPGEPVRYTYTVTNPSKVTLFLADAMLTWPSGALTEEERNQANQRFTEQVEAIPTFRDGLGPEEEVTFSFELPLLPSYDVRAGAELIQRATFIFEVDERITVTRSVDVPVAVKQPVPAKEEPKQDANKQKSEVKTTPPVVKVVVKESGAPRVEHIDEADPYAQDVLPMTGEADDAWHAMLGTLLFASGLLLLIRRNHPSTKP</sequence>
<proteinExistence type="predicted"/>
<feature type="region of interest" description="Disordered" evidence="1">
    <location>
        <begin position="119"/>
        <end position="142"/>
    </location>
</feature>
<evidence type="ECO:0000313" key="3">
    <source>
        <dbReference type="EMBL" id="WED54851.1"/>
    </source>
</evidence>
<feature type="transmembrane region" description="Helical" evidence="2">
    <location>
        <begin position="465"/>
        <end position="483"/>
    </location>
</feature>
<keyword evidence="2" id="KW-0812">Transmembrane</keyword>
<gene>
    <name evidence="3" type="ORF">OE059_12545</name>
</gene>
<keyword evidence="2" id="KW-0472">Membrane</keyword>
<reference evidence="3 4" key="1">
    <citation type="submission" date="2022-10" db="EMBL/GenBank/DDBJ databases">
        <title>Complete genome sequence of Exiguobacterium profundum TSS-3 isolated from an extremely saline-alkaline spring located in Ixtapa, Chiapas-Mexico.</title>
        <authorList>
            <person name="Rincon-Rosales R."/>
            <person name="Rogel M.A."/>
            <person name="Rincon-Molina C.I."/>
            <person name="Guerrero G."/>
            <person name="Manzano-Gomez L.A."/>
            <person name="Lopez-Lopez A."/>
            <person name="Rincon Molina F.A."/>
            <person name="Martinez-Romero E."/>
        </authorList>
    </citation>
    <scope>NUCLEOTIDE SEQUENCE [LARGE SCALE GENOMIC DNA]</scope>
    <source>
        <strain evidence="3 4">TSS-3</strain>
    </source>
</reference>
<dbReference type="NCBIfam" id="TIGR01167">
    <property type="entry name" value="LPXTG_anchor"/>
    <property type="match status" value="1"/>
</dbReference>
<organism evidence="3 4">
    <name type="scientific">Exiguobacterium profundum</name>
    <dbReference type="NCBI Taxonomy" id="307643"/>
    <lineage>
        <taxon>Bacteria</taxon>
        <taxon>Bacillati</taxon>
        <taxon>Bacillota</taxon>
        <taxon>Bacilli</taxon>
        <taxon>Bacillales</taxon>
        <taxon>Bacillales Family XII. Incertae Sedis</taxon>
        <taxon>Exiguobacterium</taxon>
    </lineage>
</organism>
<accession>A0ABY8AY82</accession>
<keyword evidence="4" id="KW-1185">Reference proteome</keyword>
<dbReference type="EMBL" id="CP109617">
    <property type="protein sequence ID" value="WED54851.1"/>
    <property type="molecule type" value="Genomic_DNA"/>
</dbReference>
<feature type="compositionally biased region" description="Low complexity" evidence="1">
    <location>
        <begin position="119"/>
        <end position="130"/>
    </location>
</feature>
<name>A0ABY8AY82_9BACL</name>
<keyword evidence="2" id="KW-1133">Transmembrane helix</keyword>
<evidence type="ECO:0000256" key="2">
    <source>
        <dbReference type="SAM" id="Phobius"/>
    </source>
</evidence>
<dbReference type="RefSeq" id="WP_275060064.1">
    <property type="nucleotide sequence ID" value="NZ_CP109617.1"/>
</dbReference>
<evidence type="ECO:0000313" key="4">
    <source>
        <dbReference type="Proteomes" id="UP001219957"/>
    </source>
</evidence>
<dbReference type="Proteomes" id="UP001219957">
    <property type="component" value="Chromosome"/>
</dbReference>
<evidence type="ECO:0000256" key="1">
    <source>
        <dbReference type="SAM" id="MobiDB-lite"/>
    </source>
</evidence>
<protein>
    <submittedName>
        <fullName evidence="3">LPXTG cell wall anchor domain-containing protein</fullName>
    </submittedName>
</protein>